<dbReference type="EMBL" id="GBXM01099200">
    <property type="protein sequence ID" value="JAH09377.1"/>
    <property type="molecule type" value="Transcribed_RNA"/>
</dbReference>
<sequence>MGSESKLSQHCFMCNGKKDTDRECMPTRAALIFTIF</sequence>
<dbReference type="AlphaFoldDB" id="A0A0E9PYN3"/>
<reference evidence="1" key="1">
    <citation type="submission" date="2014-11" db="EMBL/GenBank/DDBJ databases">
        <authorList>
            <person name="Amaro Gonzalez C."/>
        </authorList>
    </citation>
    <scope>NUCLEOTIDE SEQUENCE</scope>
</reference>
<name>A0A0E9PYN3_ANGAN</name>
<evidence type="ECO:0000313" key="1">
    <source>
        <dbReference type="EMBL" id="JAH09377.1"/>
    </source>
</evidence>
<organism evidence="1">
    <name type="scientific">Anguilla anguilla</name>
    <name type="common">European freshwater eel</name>
    <name type="synonym">Muraena anguilla</name>
    <dbReference type="NCBI Taxonomy" id="7936"/>
    <lineage>
        <taxon>Eukaryota</taxon>
        <taxon>Metazoa</taxon>
        <taxon>Chordata</taxon>
        <taxon>Craniata</taxon>
        <taxon>Vertebrata</taxon>
        <taxon>Euteleostomi</taxon>
        <taxon>Actinopterygii</taxon>
        <taxon>Neopterygii</taxon>
        <taxon>Teleostei</taxon>
        <taxon>Anguilliformes</taxon>
        <taxon>Anguillidae</taxon>
        <taxon>Anguilla</taxon>
    </lineage>
</organism>
<accession>A0A0E9PYN3</accession>
<reference evidence="1" key="2">
    <citation type="journal article" date="2015" name="Fish Shellfish Immunol.">
        <title>Early steps in the European eel (Anguilla anguilla)-Vibrio vulnificus interaction in the gills: Role of the RtxA13 toxin.</title>
        <authorList>
            <person name="Callol A."/>
            <person name="Pajuelo D."/>
            <person name="Ebbesson L."/>
            <person name="Teles M."/>
            <person name="MacKenzie S."/>
            <person name="Amaro C."/>
        </authorList>
    </citation>
    <scope>NUCLEOTIDE SEQUENCE</scope>
</reference>
<protein>
    <submittedName>
        <fullName evidence="1">Uncharacterized protein</fullName>
    </submittedName>
</protein>
<proteinExistence type="predicted"/>